<dbReference type="GO" id="GO:0005776">
    <property type="term" value="C:autophagosome"/>
    <property type="evidence" value="ECO:0007669"/>
    <property type="project" value="TreeGrafter"/>
</dbReference>
<keyword evidence="6 10" id="KW-1133">Transmembrane helix</keyword>
<evidence type="ECO:0000256" key="2">
    <source>
        <dbReference type="ARBA" id="ARBA00006185"/>
    </source>
</evidence>
<reference evidence="12 13" key="1">
    <citation type="journal article" date="2018" name="Gigascience">
        <title>Genomes of trombidid mites reveal novel predicted allergens and laterally-transferred genes associated with secondary metabolism.</title>
        <authorList>
            <person name="Dong X."/>
            <person name="Chaisiri K."/>
            <person name="Xia D."/>
            <person name="Armstrong S.D."/>
            <person name="Fang Y."/>
            <person name="Donnelly M.J."/>
            <person name="Kadowaki T."/>
            <person name="McGarry J.W."/>
            <person name="Darby A.C."/>
            <person name="Makepeace B.L."/>
        </authorList>
    </citation>
    <scope>NUCLEOTIDE SEQUENCE [LARGE SCALE GENOMIC DNA]</scope>
    <source>
        <strain evidence="12">UoL-UT</strain>
    </source>
</reference>
<feature type="compositionally biased region" description="Polar residues" evidence="11">
    <location>
        <begin position="711"/>
        <end position="721"/>
    </location>
</feature>
<protein>
    <recommendedName>
        <fullName evidence="3 10">Autophagy-related protein 9</fullName>
    </recommendedName>
</protein>
<dbReference type="GO" id="GO:0061709">
    <property type="term" value="P:reticulophagy"/>
    <property type="evidence" value="ECO:0007669"/>
    <property type="project" value="TreeGrafter"/>
</dbReference>
<dbReference type="OrthoDB" id="2020634at2759"/>
<dbReference type="EMBL" id="NCKV01000629">
    <property type="protein sequence ID" value="RWS30131.1"/>
    <property type="molecule type" value="Genomic_DNA"/>
</dbReference>
<organism evidence="12 13">
    <name type="scientific">Leptotrombidium deliense</name>
    <dbReference type="NCBI Taxonomy" id="299467"/>
    <lineage>
        <taxon>Eukaryota</taxon>
        <taxon>Metazoa</taxon>
        <taxon>Ecdysozoa</taxon>
        <taxon>Arthropoda</taxon>
        <taxon>Chelicerata</taxon>
        <taxon>Arachnida</taxon>
        <taxon>Acari</taxon>
        <taxon>Acariformes</taxon>
        <taxon>Trombidiformes</taxon>
        <taxon>Prostigmata</taxon>
        <taxon>Anystina</taxon>
        <taxon>Parasitengona</taxon>
        <taxon>Trombiculoidea</taxon>
        <taxon>Trombiculidae</taxon>
        <taxon>Leptotrombidium</taxon>
    </lineage>
</organism>
<dbReference type="Proteomes" id="UP000288716">
    <property type="component" value="Unassembled WGS sequence"/>
</dbReference>
<feature type="transmembrane region" description="Helical" evidence="10">
    <location>
        <begin position="302"/>
        <end position="323"/>
    </location>
</feature>
<dbReference type="AlphaFoldDB" id="A0A443SRG3"/>
<evidence type="ECO:0000256" key="7">
    <source>
        <dbReference type="ARBA" id="ARBA00023006"/>
    </source>
</evidence>
<feature type="transmembrane region" description="Helical" evidence="10">
    <location>
        <begin position="418"/>
        <end position="439"/>
    </location>
</feature>
<evidence type="ECO:0000256" key="9">
    <source>
        <dbReference type="ARBA" id="ARBA00023136"/>
    </source>
</evidence>
<evidence type="ECO:0000256" key="4">
    <source>
        <dbReference type="ARBA" id="ARBA00022448"/>
    </source>
</evidence>
<evidence type="ECO:0000313" key="13">
    <source>
        <dbReference type="Proteomes" id="UP000288716"/>
    </source>
</evidence>
<evidence type="ECO:0000256" key="3">
    <source>
        <dbReference type="ARBA" id="ARBA00018074"/>
    </source>
</evidence>
<evidence type="ECO:0000256" key="8">
    <source>
        <dbReference type="ARBA" id="ARBA00023055"/>
    </source>
</evidence>
<keyword evidence="4 10" id="KW-0813">Transport</keyword>
<comment type="function">
    <text evidence="10">Phospholipid scramblase involved in autophagy. Cycles between the preautophagosomal structure/phagophore assembly site (PAS) and the cytoplasmic vesicle pool and supplies membrane for the growing autophagosome. Lipid scramblase activity plays a key role in preautophagosomal structure/phagophore assembly by distributing the phospholipids that arrive through ATG2 from the cytoplasmic to the luminal leaflet of the bilayer, thereby driving autophagosomal membrane expansion.</text>
</comment>
<gene>
    <name evidence="12" type="ORF">B4U80_06466</name>
</gene>
<proteinExistence type="inferred from homology"/>
<dbReference type="GO" id="GO:0000422">
    <property type="term" value="P:autophagy of mitochondrion"/>
    <property type="evidence" value="ECO:0007669"/>
    <property type="project" value="TreeGrafter"/>
</dbReference>
<dbReference type="InterPro" id="IPR007241">
    <property type="entry name" value="Autophagy-rel_prot_9"/>
</dbReference>
<feature type="transmembrane region" description="Helical" evidence="10">
    <location>
        <begin position="144"/>
        <end position="162"/>
    </location>
</feature>
<dbReference type="VEuPathDB" id="VectorBase:LDEU001908"/>
<keyword evidence="13" id="KW-1185">Reference proteome</keyword>
<keyword evidence="7 10" id="KW-0072">Autophagy</keyword>
<name>A0A443SRG3_9ACAR</name>
<accession>A0A443SRG3</accession>
<dbReference type="GO" id="GO:0034497">
    <property type="term" value="P:protein localization to phagophore assembly site"/>
    <property type="evidence" value="ECO:0007669"/>
    <property type="project" value="TreeGrafter"/>
</dbReference>
<dbReference type="PANTHER" id="PTHR13038">
    <property type="entry name" value="APG9 AUTOPHAGY 9"/>
    <property type="match status" value="1"/>
</dbReference>
<sequence>MAKLLHDPYPVKGTANDEESHKDSTNGNNREMSSYLSFAEIGDDNHVLIHVLPDDNKGVRSWQQYIHDLDYFFSKVYKYHQKSGFKCLILSQVLELIQFAFVVIFTVFLLHCVDYKVLFKDKLPANNSTKVTISDCLLPLDDAHITPIEIVILIFACLFWLLKIIKLIHSAIVYTAIKSFYTEVLRVNDCSQYTWQDIQTRLVQAQHLCLIQDGNLNELDVHNRILRHQNYLIALLNKRLLPIHFKLPLIGEVTYLSKGLQYNIELLLFKGPFALFENSWKLKDEIKSINNRQLCAEKLSKYILILATINLVLFPLTLIWQILHAFYAYAEVLKRDPSQIIGSRNWSLFARLHCRHFNELDHELNDRLNRGYKSASKYMNSFHSPFMEIIAQHVAFVAGSIFSILLILTIYDEDVITIEHVITIMTGLGAILAISRSFIKNDVPMKHSQAELHVQILEHIHYLPHGYSPSSTQAFKAMSSLFQYKIIRIFEELISPLVTPYILVKHFRAKSLEIVDFFRNFSLEYPGIGDVCTFAMMNIEQNGNPVWKAKKSNERQFNIKPITQNVETQVQTIPETLVTENGKLELSLINFKLTNPNWQPSNESQNHFIKYVTNNAVIKEHTEENLMKRSISEITCSSPTQSFTDCRLPLNNFNIERSKLLSNFARDRDTNEASVAMSLSTLFLHEYVSNHVSFIQPQRDDHTENDPLLAASTSMPRFNQQ</sequence>
<evidence type="ECO:0000256" key="5">
    <source>
        <dbReference type="ARBA" id="ARBA00022692"/>
    </source>
</evidence>
<keyword evidence="5 10" id="KW-0812">Transmembrane</keyword>
<comment type="similarity">
    <text evidence="2 10">Belongs to the ATG9 family.</text>
</comment>
<feature type="transmembrane region" description="Helical" evidence="10">
    <location>
        <begin position="87"/>
        <end position="110"/>
    </location>
</feature>
<evidence type="ECO:0000256" key="6">
    <source>
        <dbReference type="ARBA" id="ARBA00022989"/>
    </source>
</evidence>
<feature type="region of interest" description="Disordered" evidence="11">
    <location>
        <begin position="1"/>
        <end position="29"/>
    </location>
</feature>
<evidence type="ECO:0000313" key="12">
    <source>
        <dbReference type="EMBL" id="RWS30131.1"/>
    </source>
</evidence>
<evidence type="ECO:0000256" key="11">
    <source>
        <dbReference type="SAM" id="MobiDB-lite"/>
    </source>
</evidence>
<comment type="subcellular location">
    <subcellularLocation>
        <location evidence="1 10">Preautophagosomal structure membrane</location>
        <topology evidence="1 10">Multi-pass membrane protein</topology>
    </subcellularLocation>
</comment>
<dbReference type="STRING" id="299467.A0A443SRG3"/>
<feature type="transmembrane region" description="Helical" evidence="10">
    <location>
        <begin position="389"/>
        <end position="411"/>
    </location>
</feature>
<dbReference type="Pfam" id="PF04109">
    <property type="entry name" value="ATG9"/>
    <property type="match status" value="1"/>
</dbReference>
<dbReference type="GO" id="GO:0006869">
    <property type="term" value="P:lipid transport"/>
    <property type="evidence" value="ECO:0007669"/>
    <property type="project" value="UniProtKB-KW"/>
</dbReference>
<comment type="caution">
    <text evidence="12">The sequence shown here is derived from an EMBL/GenBank/DDBJ whole genome shotgun (WGS) entry which is preliminary data.</text>
</comment>
<evidence type="ECO:0000256" key="1">
    <source>
        <dbReference type="ARBA" id="ARBA00004511"/>
    </source>
</evidence>
<keyword evidence="9 10" id="KW-0472">Membrane</keyword>
<dbReference type="GO" id="GO:0034045">
    <property type="term" value="C:phagophore assembly site membrane"/>
    <property type="evidence" value="ECO:0007669"/>
    <property type="project" value="UniProtKB-SubCell"/>
</dbReference>
<evidence type="ECO:0000256" key="10">
    <source>
        <dbReference type="RuleBase" id="RU364027"/>
    </source>
</evidence>
<dbReference type="PANTHER" id="PTHR13038:SF10">
    <property type="entry name" value="AUTOPHAGY-RELATED PROTEIN 9"/>
    <property type="match status" value="1"/>
</dbReference>
<feature type="region of interest" description="Disordered" evidence="11">
    <location>
        <begin position="698"/>
        <end position="721"/>
    </location>
</feature>
<keyword evidence="8 10" id="KW-0445">Lipid transport</keyword>
<dbReference type="GO" id="GO:0034727">
    <property type="term" value="P:piecemeal microautophagy of the nucleus"/>
    <property type="evidence" value="ECO:0007669"/>
    <property type="project" value="TreeGrafter"/>
</dbReference>